<protein>
    <recommendedName>
        <fullName evidence="4">Malonyl CoA-acyl carrier protein transacylase</fullName>
        <ecNumber evidence="4">2.3.1.39</ecNumber>
    </recommendedName>
</protein>
<dbReference type="InterPro" id="IPR014043">
    <property type="entry name" value="Acyl_transferase_dom"/>
</dbReference>
<dbReference type="InterPro" id="IPR001227">
    <property type="entry name" value="Ac_transferase_dom_sf"/>
</dbReference>
<dbReference type="PANTHER" id="PTHR42681">
    <property type="entry name" value="MALONYL-COA-ACYL CARRIER PROTEIN TRANSACYLASE, MITOCHONDRIAL"/>
    <property type="match status" value="1"/>
</dbReference>
<dbReference type="SMART" id="SM00827">
    <property type="entry name" value="PKS_AT"/>
    <property type="match status" value="1"/>
</dbReference>
<comment type="catalytic activity">
    <reaction evidence="3 4">
        <text>holo-[ACP] + malonyl-CoA = malonyl-[ACP] + CoA</text>
        <dbReference type="Rhea" id="RHEA:41792"/>
        <dbReference type="Rhea" id="RHEA-COMP:9623"/>
        <dbReference type="Rhea" id="RHEA-COMP:9685"/>
        <dbReference type="ChEBI" id="CHEBI:57287"/>
        <dbReference type="ChEBI" id="CHEBI:57384"/>
        <dbReference type="ChEBI" id="CHEBI:64479"/>
        <dbReference type="ChEBI" id="CHEBI:78449"/>
        <dbReference type="EC" id="2.3.1.39"/>
    </reaction>
</comment>
<dbReference type="FunFam" id="3.30.70.250:FF:000001">
    <property type="entry name" value="Malonyl CoA-acyl carrier protein transacylase"/>
    <property type="match status" value="1"/>
</dbReference>
<name>A0A1I7H705_9BACL</name>
<dbReference type="PANTHER" id="PTHR42681:SF1">
    <property type="entry name" value="MALONYL-COA-ACYL CARRIER PROTEIN TRANSACYLASE, MITOCHONDRIAL"/>
    <property type="match status" value="1"/>
</dbReference>
<sequence length="312" mass="33764">MKLAFVFPGQGAQYVGMGKALYDRYPTAREVMETADRVLGFSLSRLCFEGPEAELKLTYHTQPALLTVSTAAHRVFRELTGIDPVVTAGHSLGEYSALVAAGVLRFEEAVRLVHLRGRWMDEAVPAGQGAMSAVLGMDAAELEAVCREASAPGEPVEVANFNCPGQIVISGAAEAVARAGELAKERGARRVIPLEVSGPFHSSLMKPAAERLARALAEVTWQETTIPVMANVDAVARTDLAALRQALEVQLYRPVRWEDEVRAMLEMGVEGFIEFGPGTVLSGLIRKVDRRIPAFHVEDEVSLRETIAAIQA</sequence>
<evidence type="ECO:0000256" key="2">
    <source>
        <dbReference type="ARBA" id="ARBA00023315"/>
    </source>
</evidence>
<keyword evidence="2 4" id="KW-0012">Acyltransferase</keyword>
<proteinExistence type="inferred from homology"/>
<dbReference type="NCBIfam" id="TIGR00128">
    <property type="entry name" value="fabD"/>
    <property type="match status" value="1"/>
</dbReference>
<evidence type="ECO:0000256" key="1">
    <source>
        <dbReference type="ARBA" id="ARBA00022679"/>
    </source>
</evidence>
<evidence type="ECO:0000313" key="8">
    <source>
        <dbReference type="Proteomes" id="UP000183508"/>
    </source>
</evidence>
<dbReference type="InterPro" id="IPR016035">
    <property type="entry name" value="Acyl_Trfase/lysoPLipase"/>
</dbReference>
<dbReference type="GO" id="GO:0004314">
    <property type="term" value="F:[acyl-carrier-protein] S-malonyltransferase activity"/>
    <property type="evidence" value="ECO:0007669"/>
    <property type="project" value="UniProtKB-EC"/>
</dbReference>
<dbReference type="PIRSF" id="PIRSF000446">
    <property type="entry name" value="Mct"/>
    <property type="match status" value="1"/>
</dbReference>
<dbReference type="Pfam" id="PF00698">
    <property type="entry name" value="Acyl_transf_1"/>
    <property type="match status" value="1"/>
</dbReference>
<dbReference type="OrthoDB" id="9805460at2"/>
<dbReference type="EC" id="2.3.1.39" evidence="4"/>
<accession>A0A1I7H705</accession>
<gene>
    <name evidence="7" type="ORF">SAMN05421543_10415</name>
</gene>
<evidence type="ECO:0000259" key="6">
    <source>
        <dbReference type="SMART" id="SM00827"/>
    </source>
</evidence>
<dbReference type="InterPro" id="IPR024925">
    <property type="entry name" value="Malonyl_CoA-ACP_transAc"/>
</dbReference>
<dbReference type="SUPFAM" id="SSF52151">
    <property type="entry name" value="FabD/lysophospholipase-like"/>
    <property type="match status" value="1"/>
</dbReference>
<dbReference type="Proteomes" id="UP000183508">
    <property type="component" value="Unassembled WGS sequence"/>
</dbReference>
<dbReference type="GO" id="GO:0005829">
    <property type="term" value="C:cytosol"/>
    <property type="evidence" value="ECO:0007669"/>
    <property type="project" value="TreeGrafter"/>
</dbReference>
<feature type="active site" evidence="5">
    <location>
        <position position="201"/>
    </location>
</feature>
<dbReference type="eggNOG" id="COG0331">
    <property type="taxonomic scope" value="Bacteria"/>
</dbReference>
<dbReference type="STRING" id="392015.SAMN05421543_10415"/>
<feature type="active site" evidence="5">
    <location>
        <position position="91"/>
    </location>
</feature>
<evidence type="ECO:0000256" key="5">
    <source>
        <dbReference type="PIRSR" id="PIRSR000446-1"/>
    </source>
</evidence>
<organism evidence="7 8">
    <name type="scientific">Alicyclobacillus macrosporangiidus</name>
    <dbReference type="NCBI Taxonomy" id="392015"/>
    <lineage>
        <taxon>Bacteria</taxon>
        <taxon>Bacillati</taxon>
        <taxon>Bacillota</taxon>
        <taxon>Bacilli</taxon>
        <taxon>Bacillales</taxon>
        <taxon>Alicyclobacillaceae</taxon>
        <taxon>Alicyclobacillus</taxon>
    </lineage>
</organism>
<dbReference type="EMBL" id="FPBV01000004">
    <property type="protein sequence ID" value="SFU56455.1"/>
    <property type="molecule type" value="Genomic_DNA"/>
</dbReference>
<evidence type="ECO:0000256" key="4">
    <source>
        <dbReference type="PIRNR" id="PIRNR000446"/>
    </source>
</evidence>
<dbReference type="InterPro" id="IPR050858">
    <property type="entry name" value="Mal-CoA-ACP_Trans/PKS_FabD"/>
</dbReference>
<evidence type="ECO:0000313" key="7">
    <source>
        <dbReference type="EMBL" id="SFU56455.1"/>
    </source>
</evidence>
<feature type="domain" description="Malonyl-CoA:ACP transacylase (MAT)" evidence="6">
    <location>
        <begin position="6"/>
        <end position="305"/>
    </location>
</feature>
<evidence type="ECO:0000256" key="3">
    <source>
        <dbReference type="ARBA" id="ARBA00048462"/>
    </source>
</evidence>
<dbReference type="InterPro" id="IPR004410">
    <property type="entry name" value="Malonyl_CoA-ACP_transAc_FabD"/>
</dbReference>
<keyword evidence="8" id="KW-1185">Reference proteome</keyword>
<dbReference type="Gene3D" id="3.40.366.10">
    <property type="entry name" value="Malonyl-Coenzyme A Acyl Carrier Protein, domain 2"/>
    <property type="match status" value="1"/>
</dbReference>
<keyword evidence="1 4" id="KW-0808">Transferase</keyword>
<dbReference type="GO" id="GO:0006633">
    <property type="term" value="P:fatty acid biosynthetic process"/>
    <property type="evidence" value="ECO:0007669"/>
    <property type="project" value="TreeGrafter"/>
</dbReference>
<dbReference type="RefSeq" id="WP_074950147.1">
    <property type="nucleotide sequence ID" value="NZ_FPBV01000004.1"/>
</dbReference>
<dbReference type="SUPFAM" id="SSF55048">
    <property type="entry name" value="Probable ACP-binding domain of malonyl-CoA ACP transacylase"/>
    <property type="match status" value="1"/>
</dbReference>
<dbReference type="InterPro" id="IPR016036">
    <property type="entry name" value="Malonyl_transacylase_ACP-bd"/>
</dbReference>
<dbReference type="Gene3D" id="3.30.70.250">
    <property type="entry name" value="Malonyl-CoA ACP transacylase, ACP-binding"/>
    <property type="match status" value="1"/>
</dbReference>
<comment type="similarity">
    <text evidence="4">Belongs to the fabD family.</text>
</comment>
<dbReference type="AlphaFoldDB" id="A0A1I7H705"/>
<reference evidence="8" key="1">
    <citation type="submission" date="2016-10" db="EMBL/GenBank/DDBJ databases">
        <authorList>
            <person name="Varghese N."/>
        </authorList>
    </citation>
    <scope>NUCLEOTIDE SEQUENCE [LARGE SCALE GENOMIC DNA]</scope>
    <source>
        <strain evidence="8">DSM 17980</strain>
    </source>
</reference>